<accession>A0A6N6VF47</accession>
<reference evidence="5 6" key="1">
    <citation type="submission" date="2019-09" db="EMBL/GenBank/DDBJ databases">
        <title>Parvibaculum sedimenti sp. nov., isolated from sediment.</title>
        <authorList>
            <person name="Wang Y."/>
        </authorList>
    </citation>
    <scope>NUCLEOTIDE SEQUENCE [LARGE SCALE GENOMIC DNA]</scope>
    <source>
        <strain evidence="5 6">HXT-9</strain>
    </source>
</reference>
<name>A0A6N6VF47_9HYPH</name>
<evidence type="ECO:0000256" key="2">
    <source>
        <dbReference type="ARBA" id="ARBA00022676"/>
    </source>
</evidence>
<evidence type="ECO:0000256" key="1">
    <source>
        <dbReference type="ARBA" id="ARBA00006739"/>
    </source>
</evidence>
<dbReference type="Gene3D" id="3.90.550.10">
    <property type="entry name" value="Spore Coat Polysaccharide Biosynthesis Protein SpsA, Chain A"/>
    <property type="match status" value="1"/>
</dbReference>
<dbReference type="RefSeq" id="WP_152216572.1">
    <property type="nucleotide sequence ID" value="NZ_WESC01000010.1"/>
</dbReference>
<evidence type="ECO:0000313" key="6">
    <source>
        <dbReference type="Proteomes" id="UP000468901"/>
    </source>
</evidence>
<keyword evidence="2" id="KW-0328">Glycosyltransferase</keyword>
<dbReference type="GO" id="GO:0016757">
    <property type="term" value="F:glycosyltransferase activity"/>
    <property type="evidence" value="ECO:0007669"/>
    <property type="project" value="UniProtKB-KW"/>
</dbReference>
<dbReference type="EMBL" id="WESC01000010">
    <property type="protein sequence ID" value="KAB7739399.1"/>
    <property type="molecule type" value="Genomic_DNA"/>
</dbReference>
<evidence type="ECO:0000313" key="5">
    <source>
        <dbReference type="EMBL" id="KAB7739399.1"/>
    </source>
</evidence>
<comment type="caution">
    <text evidence="5">The sequence shown here is derived from an EMBL/GenBank/DDBJ whole genome shotgun (WGS) entry which is preliminary data.</text>
</comment>
<gene>
    <name evidence="5" type="ORF">F2P47_11795</name>
</gene>
<keyword evidence="6" id="KW-1185">Reference proteome</keyword>
<sequence>MGRICVVAVCTRDRPLFLGRCLRALAALEQAPDISLRLLVIDNSARPTSSRQVLDEAPDGLAALAPSLVHESRLGIPFARNRAFDFADEVGADAVIFLDDDQTAAPNWALTLCRVQEEEACDAVKCEVRWEFEAPQRFKEFFYHPPSEPEPLRWQYSSFLVPTNGVLIGRRLWDEWGLRFNEEFPLTGGTDVDFFSRAWGRGAKIIHTSETFATEFCDAAKQKMSWLLRRSFRVGNTEAAMRLKGRGRAYYFGKGLLWVPWYAMLAARNLPAPNTSLRYFLKSVKGAGLMAGSIGISVNEYRHIIGR</sequence>
<evidence type="ECO:0000259" key="4">
    <source>
        <dbReference type="Pfam" id="PF00535"/>
    </source>
</evidence>
<comment type="similarity">
    <text evidence="1">Belongs to the glycosyltransferase 2 family.</text>
</comment>
<evidence type="ECO:0000256" key="3">
    <source>
        <dbReference type="ARBA" id="ARBA00022679"/>
    </source>
</evidence>
<dbReference type="InterPro" id="IPR001173">
    <property type="entry name" value="Glyco_trans_2-like"/>
</dbReference>
<feature type="domain" description="Glycosyltransferase 2-like" evidence="4">
    <location>
        <begin position="7"/>
        <end position="141"/>
    </location>
</feature>
<dbReference type="Pfam" id="PF00535">
    <property type="entry name" value="Glycos_transf_2"/>
    <property type="match status" value="1"/>
</dbReference>
<dbReference type="Proteomes" id="UP000468901">
    <property type="component" value="Unassembled WGS sequence"/>
</dbReference>
<proteinExistence type="inferred from homology"/>
<dbReference type="InterPro" id="IPR029044">
    <property type="entry name" value="Nucleotide-diphossugar_trans"/>
</dbReference>
<keyword evidence="3 5" id="KW-0808">Transferase</keyword>
<dbReference type="SUPFAM" id="SSF53448">
    <property type="entry name" value="Nucleotide-diphospho-sugar transferases"/>
    <property type="match status" value="1"/>
</dbReference>
<dbReference type="CDD" id="cd00761">
    <property type="entry name" value="Glyco_tranf_GTA_type"/>
    <property type="match status" value="1"/>
</dbReference>
<protein>
    <submittedName>
        <fullName evidence="5">Glycosyltransferase</fullName>
    </submittedName>
</protein>
<dbReference type="PANTHER" id="PTHR43179">
    <property type="entry name" value="RHAMNOSYLTRANSFERASE WBBL"/>
    <property type="match status" value="1"/>
</dbReference>
<organism evidence="5 6">
    <name type="scientific">Parvibaculum sedimenti</name>
    <dbReference type="NCBI Taxonomy" id="2608632"/>
    <lineage>
        <taxon>Bacteria</taxon>
        <taxon>Pseudomonadati</taxon>
        <taxon>Pseudomonadota</taxon>
        <taxon>Alphaproteobacteria</taxon>
        <taxon>Hyphomicrobiales</taxon>
        <taxon>Parvibaculaceae</taxon>
        <taxon>Parvibaculum</taxon>
    </lineage>
</organism>
<dbReference type="PANTHER" id="PTHR43179:SF12">
    <property type="entry name" value="GALACTOFURANOSYLTRANSFERASE GLFT2"/>
    <property type="match status" value="1"/>
</dbReference>
<dbReference type="AlphaFoldDB" id="A0A6N6VF47"/>